<evidence type="ECO:0000256" key="1">
    <source>
        <dbReference type="SAM" id="Phobius"/>
    </source>
</evidence>
<feature type="chain" id="PRO_5016613090" evidence="2">
    <location>
        <begin position="33"/>
        <end position="188"/>
    </location>
</feature>
<proteinExistence type="predicted"/>
<dbReference type="Proteomes" id="UP000252893">
    <property type="component" value="Unassembled WGS sequence"/>
</dbReference>
<evidence type="ECO:0000256" key="2">
    <source>
        <dbReference type="SAM" id="SignalP"/>
    </source>
</evidence>
<gene>
    <name evidence="3" type="ORF">DFR47_10112</name>
</gene>
<dbReference type="RefSeq" id="WP_170137406.1">
    <property type="nucleotide sequence ID" value="NZ_JBHEEG010000003.1"/>
</dbReference>
<dbReference type="Pfam" id="PF14373">
    <property type="entry name" value="Imm_superinfect"/>
    <property type="match status" value="1"/>
</dbReference>
<dbReference type="InterPro" id="IPR016410">
    <property type="entry name" value="Phage_imm"/>
</dbReference>
<dbReference type="AlphaFoldDB" id="A0A366EAH4"/>
<dbReference type="EMBL" id="QNRH01000001">
    <property type="protein sequence ID" value="RBO98418.1"/>
    <property type="molecule type" value="Genomic_DNA"/>
</dbReference>
<feature type="transmembrane region" description="Helical" evidence="1">
    <location>
        <begin position="37"/>
        <end position="61"/>
    </location>
</feature>
<keyword evidence="2" id="KW-0732">Signal</keyword>
<feature type="signal peptide" evidence="2">
    <location>
        <begin position="1"/>
        <end position="32"/>
    </location>
</feature>
<keyword evidence="1" id="KW-0812">Transmembrane</keyword>
<keyword evidence="1" id="KW-1133">Transmembrane helix</keyword>
<keyword evidence="1" id="KW-0472">Membrane</keyword>
<evidence type="ECO:0000313" key="3">
    <source>
        <dbReference type="EMBL" id="RBO98418.1"/>
    </source>
</evidence>
<comment type="caution">
    <text evidence="3">The sequence shown here is derived from an EMBL/GenBank/DDBJ whole genome shotgun (WGS) entry which is preliminary data.</text>
</comment>
<evidence type="ECO:0000313" key="4">
    <source>
        <dbReference type="Proteomes" id="UP000252893"/>
    </source>
</evidence>
<organism evidence="3 4">
    <name type="scientific">Pseudochrobactrum asaccharolyticum</name>
    <dbReference type="NCBI Taxonomy" id="354351"/>
    <lineage>
        <taxon>Bacteria</taxon>
        <taxon>Pseudomonadati</taxon>
        <taxon>Pseudomonadota</taxon>
        <taxon>Alphaproteobacteria</taxon>
        <taxon>Hyphomicrobiales</taxon>
        <taxon>Brucellaceae</taxon>
        <taxon>Pseudochrobactrum</taxon>
    </lineage>
</organism>
<protein>
    <submittedName>
        <fullName evidence="3">T4 superinfection immunity protein</fullName>
    </submittedName>
</protein>
<sequence>MAMISHKKWPKLQLLSLLATSLYLALAIPAFADDGATTIAVLMGLFIILLIITFIPTYVAFSRNHPNRWLIFIINLAFGYTLVGWFVALIWALRYAHQSEDGSNGGESGLNIFVNDPKTIRIEPALDKPQAHQAPILHDNNANDIETLARLKTLFNAGAISSEEYTALKTPIINRYILDRNATCPQFT</sequence>
<name>A0A366EAH4_9HYPH</name>
<accession>A0A366EAH4</accession>
<reference evidence="3 4" key="1">
    <citation type="submission" date="2018-06" db="EMBL/GenBank/DDBJ databases">
        <title>Genomic Encyclopedia of Type Strains, Phase IV (KMG-IV): sequencing the most valuable type-strain genomes for metagenomic binning, comparative biology and taxonomic classification.</title>
        <authorList>
            <person name="Goeker M."/>
        </authorList>
    </citation>
    <scope>NUCLEOTIDE SEQUENCE [LARGE SCALE GENOMIC DNA]</scope>
    <source>
        <strain evidence="3 4">DSM 25619</strain>
    </source>
</reference>
<feature type="transmembrane region" description="Helical" evidence="1">
    <location>
        <begin position="70"/>
        <end position="93"/>
    </location>
</feature>
<keyword evidence="4" id="KW-1185">Reference proteome</keyword>